<dbReference type="AlphaFoldDB" id="A0A2J6TBC9"/>
<gene>
    <name evidence="2" type="ORF">K444DRAFT_629655</name>
</gene>
<name>A0A2J6TBC9_9HELO</name>
<dbReference type="RefSeq" id="XP_024737172.1">
    <property type="nucleotide sequence ID" value="XM_024883094.1"/>
</dbReference>
<reference evidence="2 3" key="1">
    <citation type="submission" date="2016-04" db="EMBL/GenBank/DDBJ databases">
        <title>A degradative enzymes factory behind the ericoid mycorrhizal symbiosis.</title>
        <authorList>
            <consortium name="DOE Joint Genome Institute"/>
            <person name="Martino E."/>
            <person name="Morin E."/>
            <person name="Grelet G."/>
            <person name="Kuo A."/>
            <person name="Kohler A."/>
            <person name="Daghino S."/>
            <person name="Barry K."/>
            <person name="Choi C."/>
            <person name="Cichocki N."/>
            <person name="Clum A."/>
            <person name="Copeland A."/>
            <person name="Hainaut M."/>
            <person name="Haridas S."/>
            <person name="Labutti K."/>
            <person name="Lindquist E."/>
            <person name="Lipzen A."/>
            <person name="Khouja H.-R."/>
            <person name="Murat C."/>
            <person name="Ohm R."/>
            <person name="Olson A."/>
            <person name="Spatafora J."/>
            <person name="Veneault-Fourrey C."/>
            <person name="Henrissat B."/>
            <person name="Grigoriev I."/>
            <person name="Martin F."/>
            <person name="Perotto S."/>
        </authorList>
    </citation>
    <scope>NUCLEOTIDE SEQUENCE [LARGE SCALE GENOMIC DNA]</scope>
    <source>
        <strain evidence="2 3">E</strain>
    </source>
</reference>
<dbReference type="EMBL" id="KZ613791">
    <property type="protein sequence ID" value="PMD60268.1"/>
    <property type="molecule type" value="Genomic_DNA"/>
</dbReference>
<accession>A0A2J6TBC9</accession>
<feature type="compositionally biased region" description="Polar residues" evidence="1">
    <location>
        <begin position="60"/>
        <end position="80"/>
    </location>
</feature>
<dbReference type="GeneID" id="36591171"/>
<evidence type="ECO:0000256" key="1">
    <source>
        <dbReference type="SAM" id="MobiDB-lite"/>
    </source>
</evidence>
<feature type="compositionally biased region" description="Basic and acidic residues" evidence="1">
    <location>
        <begin position="19"/>
        <end position="42"/>
    </location>
</feature>
<keyword evidence="3" id="KW-1185">Reference proteome</keyword>
<evidence type="ECO:0000313" key="2">
    <source>
        <dbReference type="EMBL" id="PMD60268.1"/>
    </source>
</evidence>
<proteinExistence type="predicted"/>
<dbReference type="InParanoid" id="A0A2J6TBC9"/>
<evidence type="ECO:0000313" key="3">
    <source>
        <dbReference type="Proteomes" id="UP000235371"/>
    </source>
</evidence>
<sequence>MASMEDHMSKPFTGTSGLDVEHITEGESQKTRNGGVDRHTDSDDNGDNEFPPFEERLKPKTTSALSNQGRKRNISVSNRARSPARKRHCDRASSLAAATPPLIIIDLTTNIELCALCPNVLRKGDGRMFVLRLCGCVICDECLSNELELLQSCNDGITLYWCPKHVLREQSATELFALDCRICWGDNVADNSDRVCTKCVG</sequence>
<dbReference type="Proteomes" id="UP000235371">
    <property type="component" value="Unassembled WGS sequence"/>
</dbReference>
<organism evidence="2 3">
    <name type="scientific">Hyaloscypha bicolor E</name>
    <dbReference type="NCBI Taxonomy" id="1095630"/>
    <lineage>
        <taxon>Eukaryota</taxon>
        <taxon>Fungi</taxon>
        <taxon>Dikarya</taxon>
        <taxon>Ascomycota</taxon>
        <taxon>Pezizomycotina</taxon>
        <taxon>Leotiomycetes</taxon>
        <taxon>Helotiales</taxon>
        <taxon>Hyaloscyphaceae</taxon>
        <taxon>Hyaloscypha</taxon>
        <taxon>Hyaloscypha bicolor</taxon>
    </lineage>
</organism>
<feature type="region of interest" description="Disordered" evidence="1">
    <location>
        <begin position="1"/>
        <end position="92"/>
    </location>
</feature>
<protein>
    <submittedName>
        <fullName evidence="2">Uncharacterized protein</fullName>
    </submittedName>
</protein>
<dbReference type="OrthoDB" id="3496361at2759"/>